<evidence type="ECO:0000313" key="3">
    <source>
        <dbReference type="Proteomes" id="UP000635278"/>
    </source>
</evidence>
<dbReference type="InterPro" id="IPR050312">
    <property type="entry name" value="IolE/XylAMocC-like"/>
</dbReference>
<gene>
    <name evidence="2" type="ORF">GOB93_17175</name>
</gene>
<comment type="caution">
    <text evidence="2">The sequence shown here is derived from an EMBL/GenBank/DDBJ whole genome shotgun (WGS) entry which is preliminary data.</text>
</comment>
<dbReference type="Proteomes" id="UP000635278">
    <property type="component" value="Unassembled WGS sequence"/>
</dbReference>
<evidence type="ECO:0000313" key="2">
    <source>
        <dbReference type="EMBL" id="NHN86354.1"/>
    </source>
</evidence>
<accession>A0ABX0JSZ3</accession>
<dbReference type="Gene3D" id="3.20.20.150">
    <property type="entry name" value="Divalent-metal-dependent TIM barrel enzymes"/>
    <property type="match status" value="1"/>
</dbReference>
<organism evidence="2 3">
    <name type="scientific">Acetobacter musti</name>
    <dbReference type="NCBI Taxonomy" id="864732"/>
    <lineage>
        <taxon>Bacteria</taxon>
        <taxon>Pseudomonadati</taxon>
        <taxon>Pseudomonadota</taxon>
        <taxon>Alphaproteobacteria</taxon>
        <taxon>Acetobacterales</taxon>
        <taxon>Acetobacteraceae</taxon>
        <taxon>Acetobacter</taxon>
    </lineage>
</organism>
<dbReference type="PANTHER" id="PTHR12110:SF48">
    <property type="entry name" value="BLL3656 PROTEIN"/>
    <property type="match status" value="1"/>
</dbReference>
<name>A0ABX0JSZ3_9PROT</name>
<dbReference type="InterPro" id="IPR013022">
    <property type="entry name" value="Xyl_isomerase-like_TIM-brl"/>
</dbReference>
<dbReference type="Pfam" id="PF01261">
    <property type="entry name" value="AP_endonuc_2"/>
    <property type="match status" value="1"/>
</dbReference>
<feature type="domain" description="Xylose isomerase-like TIM barrel" evidence="1">
    <location>
        <begin position="22"/>
        <end position="256"/>
    </location>
</feature>
<dbReference type="SUPFAM" id="SSF51658">
    <property type="entry name" value="Xylose isomerase-like"/>
    <property type="match status" value="1"/>
</dbReference>
<sequence>MKRELSLAHLTVISLPPPEMIRVASRTGYQSVGLRLIRVTPQSPGYPLMDDAVMLRETRAAMSETGIRVHDIEFVKLEPDLNVQSLDRFCATGAELGASRLIVAPYDPDLSRMADRFAEICALSASYGLGVVLEFFPWTVVPNLAEALALRKQAGSPENGGILVDALHFFRSGSSFSDLQGLNSAVLPFLHLCDGPAHGADDLEGRLREARAERLAPGEGALPLHSLITAMPAEIPVSLEVPLERMTAERGAEAGALHVSRAATRCFEVMEFSSC</sequence>
<dbReference type="PANTHER" id="PTHR12110">
    <property type="entry name" value="HYDROXYPYRUVATE ISOMERASE"/>
    <property type="match status" value="1"/>
</dbReference>
<dbReference type="InterPro" id="IPR036237">
    <property type="entry name" value="Xyl_isomerase-like_sf"/>
</dbReference>
<protein>
    <submittedName>
        <fullName evidence="2">TIM barrel protein</fullName>
    </submittedName>
</protein>
<keyword evidence="3" id="KW-1185">Reference proteome</keyword>
<reference evidence="2 3" key="1">
    <citation type="journal article" date="2020" name="Int. J. Syst. Evol. Microbiol.">
        <title>Novel acetic acid bacteria from cider fermentations: Acetobacter conturbans sp. nov. and Acetobacter fallax sp. nov.</title>
        <authorList>
            <person name="Sombolestani A.S."/>
            <person name="Cleenwerck I."/>
            <person name="Cnockaert M."/>
            <person name="Borremans W."/>
            <person name="Wieme A.D."/>
            <person name="De Vuyst L."/>
            <person name="Vandamme P."/>
        </authorList>
    </citation>
    <scope>NUCLEOTIDE SEQUENCE [LARGE SCALE GENOMIC DNA]</scope>
    <source>
        <strain evidence="2 3">LMG 30640</strain>
    </source>
</reference>
<proteinExistence type="predicted"/>
<dbReference type="EMBL" id="WOTB01000032">
    <property type="protein sequence ID" value="NHN86354.1"/>
    <property type="molecule type" value="Genomic_DNA"/>
</dbReference>
<dbReference type="RefSeq" id="WP_173584729.1">
    <property type="nucleotide sequence ID" value="NZ_WOTB01000032.1"/>
</dbReference>
<evidence type="ECO:0000259" key="1">
    <source>
        <dbReference type="Pfam" id="PF01261"/>
    </source>
</evidence>